<keyword evidence="7" id="KW-0998">Cell outer membrane</keyword>
<gene>
    <name evidence="9" type="ORF">GS399_08240</name>
</gene>
<sequence length="437" mass="49027">MKFKAVSFTTLLIIFCISFSKAQEVLTLEEAIKIALENNYDIKLYKNNLQINKNDATLANAGVFPYVTGTFGDNATVTNTKQTQSTGQVVDRNGAKNTNLNYGANLNWTVFDGFGMFATYNRLKELRNLGEANLKSTVLATLTNVINSYYALAGLQQTLKSVQSALELSQLRYNIALNRYKIGRAAKLEVLNASVDLNTDTTNLLRQVEQIKNIKVQLNQIIARNAVTDFKVIDTIMVNTGLSYEPLQEQAEKLNPDLQAALVNQRIAEYSLKEVKADRYPVIGLNTGYNYQKNTSELGFARSSQGQGFTYGVTASINIFNGFLQHKNERNAAILIDNAKLEYNKLNESIKAQLTTAYQTYLTNIELVKLEEHNQQIAQQNLDITVTKFRLGSITPLEFREAQRNYVDARVRFTNAQYQAKLAEVSLKQISGTLELD</sequence>
<dbReference type="SUPFAM" id="SSF56954">
    <property type="entry name" value="Outer membrane efflux proteins (OEP)"/>
    <property type="match status" value="1"/>
</dbReference>
<evidence type="ECO:0000256" key="8">
    <source>
        <dbReference type="SAM" id="SignalP"/>
    </source>
</evidence>
<reference evidence="9 10" key="1">
    <citation type="submission" date="2019-11" db="EMBL/GenBank/DDBJ databases">
        <title>Pedobacter sp. HMF7647 Genome sequencing and assembly.</title>
        <authorList>
            <person name="Kang H."/>
            <person name="Kim H."/>
            <person name="Joh K."/>
        </authorList>
    </citation>
    <scope>NUCLEOTIDE SEQUENCE [LARGE SCALE GENOMIC DNA]</scope>
    <source>
        <strain evidence="9 10">HMF7647</strain>
    </source>
</reference>
<keyword evidence="5" id="KW-0812">Transmembrane</keyword>
<feature type="signal peptide" evidence="8">
    <location>
        <begin position="1"/>
        <end position="22"/>
    </location>
</feature>
<evidence type="ECO:0000256" key="7">
    <source>
        <dbReference type="ARBA" id="ARBA00023237"/>
    </source>
</evidence>
<dbReference type="PANTHER" id="PTHR30026">
    <property type="entry name" value="OUTER MEMBRANE PROTEIN TOLC"/>
    <property type="match status" value="1"/>
</dbReference>
<keyword evidence="10" id="KW-1185">Reference proteome</keyword>
<keyword evidence="6" id="KW-0472">Membrane</keyword>
<dbReference type="Proteomes" id="UP000466586">
    <property type="component" value="Unassembled WGS sequence"/>
</dbReference>
<organism evidence="9 10">
    <name type="scientific">Hufsiella arboris</name>
    <dbReference type="NCBI Taxonomy" id="2695275"/>
    <lineage>
        <taxon>Bacteria</taxon>
        <taxon>Pseudomonadati</taxon>
        <taxon>Bacteroidota</taxon>
        <taxon>Sphingobacteriia</taxon>
        <taxon>Sphingobacteriales</taxon>
        <taxon>Sphingobacteriaceae</taxon>
        <taxon>Hufsiella</taxon>
    </lineage>
</organism>
<evidence type="ECO:0000256" key="5">
    <source>
        <dbReference type="ARBA" id="ARBA00022692"/>
    </source>
</evidence>
<dbReference type="AlphaFoldDB" id="A0A7K1YA14"/>
<evidence type="ECO:0000256" key="4">
    <source>
        <dbReference type="ARBA" id="ARBA00022452"/>
    </source>
</evidence>
<dbReference type="GO" id="GO:0015562">
    <property type="term" value="F:efflux transmembrane transporter activity"/>
    <property type="evidence" value="ECO:0007669"/>
    <property type="project" value="InterPro"/>
</dbReference>
<dbReference type="PANTHER" id="PTHR30026:SF20">
    <property type="entry name" value="OUTER MEMBRANE PROTEIN TOLC"/>
    <property type="match status" value="1"/>
</dbReference>
<feature type="chain" id="PRO_5029729255" evidence="8">
    <location>
        <begin position="23"/>
        <end position="437"/>
    </location>
</feature>
<evidence type="ECO:0000313" key="9">
    <source>
        <dbReference type="EMBL" id="MXV50959.1"/>
    </source>
</evidence>
<evidence type="ECO:0000256" key="1">
    <source>
        <dbReference type="ARBA" id="ARBA00004442"/>
    </source>
</evidence>
<evidence type="ECO:0000256" key="2">
    <source>
        <dbReference type="ARBA" id="ARBA00007613"/>
    </source>
</evidence>
<name>A0A7K1YA14_9SPHI</name>
<keyword evidence="3" id="KW-0813">Transport</keyword>
<comment type="caution">
    <text evidence="9">The sequence shown here is derived from an EMBL/GenBank/DDBJ whole genome shotgun (WGS) entry which is preliminary data.</text>
</comment>
<dbReference type="GO" id="GO:0015288">
    <property type="term" value="F:porin activity"/>
    <property type="evidence" value="ECO:0007669"/>
    <property type="project" value="TreeGrafter"/>
</dbReference>
<dbReference type="GO" id="GO:1990281">
    <property type="term" value="C:efflux pump complex"/>
    <property type="evidence" value="ECO:0007669"/>
    <property type="project" value="TreeGrafter"/>
</dbReference>
<dbReference type="Gene3D" id="1.20.1600.10">
    <property type="entry name" value="Outer membrane efflux proteins (OEP)"/>
    <property type="match status" value="1"/>
</dbReference>
<evidence type="ECO:0000313" key="10">
    <source>
        <dbReference type="Proteomes" id="UP000466586"/>
    </source>
</evidence>
<proteinExistence type="inferred from homology"/>
<comment type="similarity">
    <text evidence="2">Belongs to the outer membrane factor (OMF) (TC 1.B.17) family.</text>
</comment>
<keyword evidence="8" id="KW-0732">Signal</keyword>
<dbReference type="EMBL" id="WVHT01000003">
    <property type="protein sequence ID" value="MXV50959.1"/>
    <property type="molecule type" value="Genomic_DNA"/>
</dbReference>
<dbReference type="GO" id="GO:0009279">
    <property type="term" value="C:cell outer membrane"/>
    <property type="evidence" value="ECO:0007669"/>
    <property type="project" value="UniProtKB-SubCell"/>
</dbReference>
<comment type="subcellular location">
    <subcellularLocation>
        <location evidence="1">Cell outer membrane</location>
    </subcellularLocation>
</comment>
<dbReference type="Pfam" id="PF02321">
    <property type="entry name" value="OEP"/>
    <property type="match status" value="2"/>
</dbReference>
<accession>A0A7K1YA14</accession>
<dbReference type="InterPro" id="IPR051906">
    <property type="entry name" value="TolC-like"/>
</dbReference>
<protein>
    <submittedName>
        <fullName evidence="9">TolC family protein</fullName>
    </submittedName>
</protein>
<dbReference type="InterPro" id="IPR003423">
    <property type="entry name" value="OMP_efflux"/>
</dbReference>
<keyword evidence="4" id="KW-1134">Transmembrane beta strand</keyword>
<evidence type="ECO:0000256" key="6">
    <source>
        <dbReference type="ARBA" id="ARBA00023136"/>
    </source>
</evidence>
<evidence type="ECO:0000256" key="3">
    <source>
        <dbReference type="ARBA" id="ARBA00022448"/>
    </source>
</evidence>
<dbReference type="RefSeq" id="WP_160844138.1">
    <property type="nucleotide sequence ID" value="NZ_WVHT01000003.1"/>
</dbReference>